<evidence type="ECO:0008006" key="4">
    <source>
        <dbReference type="Google" id="ProtNLM"/>
    </source>
</evidence>
<keyword evidence="3" id="KW-1185">Reference proteome</keyword>
<name>A0ABX2T221_9PROT</name>
<dbReference type="EMBL" id="JABFDB010000001">
    <property type="protein sequence ID" value="NYZ18362.1"/>
    <property type="molecule type" value="Genomic_DNA"/>
</dbReference>
<dbReference type="RefSeq" id="WP_180280112.1">
    <property type="nucleotide sequence ID" value="NZ_JABFDB010000001.1"/>
</dbReference>
<reference evidence="2 3" key="1">
    <citation type="submission" date="2020-05" db="EMBL/GenBank/DDBJ databases">
        <title>Azospirillum oleiclasticum sp. nov, a nitrogen-fixing and heavy crude oil-emulsifying bacterium isolated from the crude oil of Yumen Oilfield.</title>
        <authorList>
            <person name="Wu D."/>
            <person name="Cai M."/>
            <person name="Zhang X."/>
        </authorList>
    </citation>
    <scope>NUCLEOTIDE SEQUENCE [LARGE SCALE GENOMIC DNA]</scope>
    <source>
        <strain evidence="2 3">ROY-1-1-2</strain>
    </source>
</reference>
<evidence type="ECO:0000313" key="2">
    <source>
        <dbReference type="EMBL" id="NYZ18362.1"/>
    </source>
</evidence>
<feature type="compositionally biased region" description="Basic and acidic residues" evidence="1">
    <location>
        <begin position="83"/>
        <end position="117"/>
    </location>
</feature>
<proteinExistence type="predicted"/>
<protein>
    <recommendedName>
        <fullName evidence="4">DUF3035 domain-containing protein</fullName>
    </recommendedName>
</protein>
<comment type="caution">
    <text evidence="2">The sequence shown here is derived from an EMBL/GenBank/DDBJ whole genome shotgun (WGS) entry which is preliminary data.</text>
</comment>
<gene>
    <name evidence="2" type="ORF">HND93_01455</name>
</gene>
<sequence length="138" mass="14534">MARCIDGAGQGMIGRAWRSAALALAVALAAGPLAGCSDRMLDAGPIGYVTGDGPPPDEPGLIRSMTGENREYPNLGTVPPRPTDIRSLTERQADIESLRRVRERNRDAAQTVREDPRLPVQPMAVPPPAVITPGQSGG</sequence>
<evidence type="ECO:0000256" key="1">
    <source>
        <dbReference type="SAM" id="MobiDB-lite"/>
    </source>
</evidence>
<evidence type="ECO:0000313" key="3">
    <source>
        <dbReference type="Proteomes" id="UP000584642"/>
    </source>
</evidence>
<organism evidence="2 3">
    <name type="scientific">Azospirillum oleiclasticum</name>
    <dbReference type="NCBI Taxonomy" id="2735135"/>
    <lineage>
        <taxon>Bacteria</taxon>
        <taxon>Pseudomonadati</taxon>
        <taxon>Pseudomonadota</taxon>
        <taxon>Alphaproteobacteria</taxon>
        <taxon>Rhodospirillales</taxon>
        <taxon>Azospirillaceae</taxon>
        <taxon>Azospirillum</taxon>
    </lineage>
</organism>
<feature type="region of interest" description="Disordered" evidence="1">
    <location>
        <begin position="67"/>
        <end position="138"/>
    </location>
</feature>
<dbReference type="Proteomes" id="UP000584642">
    <property type="component" value="Unassembled WGS sequence"/>
</dbReference>
<accession>A0ABX2T221</accession>